<dbReference type="InterPro" id="IPR000182">
    <property type="entry name" value="GNAT_dom"/>
</dbReference>
<feature type="domain" description="N-acetyltransferase" evidence="1">
    <location>
        <begin position="28"/>
        <end position="207"/>
    </location>
</feature>
<accession>A0A7C3PK58</accession>
<protein>
    <submittedName>
        <fullName evidence="2">GNAT family N-acetyltransferase</fullName>
    </submittedName>
</protein>
<dbReference type="Pfam" id="PF00583">
    <property type="entry name" value="Acetyltransf_1"/>
    <property type="match status" value="1"/>
</dbReference>
<organism evidence="2">
    <name type="scientific">Oscillatoriales cyanobacterium SpSt-418</name>
    <dbReference type="NCBI Taxonomy" id="2282169"/>
    <lineage>
        <taxon>Bacteria</taxon>
        <taxon>Bacillati</taxon>
        <taxon>Cyanobacteriota</taxon>
        <taxon>Cyanophyceae</taxon>
        <taxon>Oscillatoriophycideae</taxon>
        <taxon>Oscillatoriales</taxon>
    </lineage>
</organism>
<dbReference type="InterPro" id="IPR016181">
    <property type="entry name" value="Acyl_CoA_acyltransferase"/>
</dbReference>
<evidence type="ECO:0000259" key="1">
    <source>
        <dbReference type="PROSITE" id="PS51186"/>
    </source>
</evidence>
<dbReference type="SUPFAM" id="SSF55729">
    <property type="entry name" value="Acyl-CoA N-acyltransferases (Nat)"/>
    <property type="match status" value="1"/>
</dbReference>
<gene>
    <name evidence="2" type="ORF">ENR64_25440</name>
</gene>
<dbReference type="PROSITE" id="PS51186">
    <property type="entry name" value="GNAT"/>
    <property type="match status" value="1"/>
</dbReference>
<comment type="caution">
    <text evidence="2">The sequence shown here is derived from an EMBL/GenBank/DDBJ whole genome shotgun (WGS) entry which is preliminary data.</text>
</comment>
<sequence length="207" mass="24055">MLLSFLYNKINKISDRRIYLSLSQIQNLNFRTAINQDISAICAIHNVNVRSKATSTQQGFLLCEVTEDELLKKQEEEVQYFVATGTSNEILGYIAVSTPRITSDFLEQVYWEDDTYKNLVTRDGNRYIQVVAVRPEHTSQGIARFLYESLYHEFPDSFFTAFVVTKPVKNLRSLDFHNKQGFQKIGTIQLEQFLDMKDYESVLLLKE</sequence>
<name>A0A7C3PK58_9CYAN</name>
<keyword evidence="2" id="KW-0808">Transferase</keyword>
<dbReference type="GO" id="GO:0016747">
    <property type="term" value="F:acyltransferase activity, transferring groups other than amino-acyl groups"/>
    <property type="evidence" value="ECO:0007669"/>
    <property type="project" value="InterPro"/>
</dbReference>
<reference evidence="2" key="1">
    <citation type="journal article" date="2020" name="mSystems">
        <title>Genome- and Community-Level Interaction Insights into Carbon Utilization and Element Cycling Functions of Hydrothermarchaeota in Hydrothermal Sediment.</title>
        <authorList>
            <person name="Zhou Z."/>
            <person name="Liu Y."/>
            <person name="Xu W."/>
            <person name="Pan J."/>
            <person name="Luo Z.H."/>
            <person name="Li M."/>
        </authorList>
    </citation>
    <scope>NUCLEOTIDE SEQUENCE [LARGE SCALE GENOMIC DNA]</scope>
    <source>
        <strain evidence="2">SpSt-418</strain>
    </source>
</reference>
<dbReference type="EMBL" id="DSRU01000362">
    <property type="protein sequence ID" value="HFN01039.1"/>
    <property type="molecule type" value="Genomic_DNA"/>
</dbReference>
<evidence type="ECO:0000313" key="2">
    <source>
        <dbReference type="EMBL" id="HFN01039.1"/>
    </source>
</evidence>
<dbReference type="AlphaFoldDB" id="A0A7C3PK58"/>
<dbReference type="Gene3D" id="3.40.630.30">
    <property type="match status" value="1"/>
</dbReference>
<proteinExistence type="predicted"/>